<dbReference type="SFLD" id="SFLDG01129">
    <property type="entry name" value="C1.5:_HAD__Beta-PGM__Phosphata"/>
    <property type="match status" value="1"/>
</dbReference>
<sequence length="245" mass="25272">MSTTIDAGEVSAVLFDMDGVLTDTASVHMAAWARLFDDALPVLAPDVAHPPFSDEDYRRLVDGRPRIDGVEAVLADRGIRLPRGTPDDPPGDDTTWALANRKNGHFHAAIEVQGVATFPSSIAVLDALRTAGVPVAVVTASRNRVDILAAAGLADRFDAAVDGTDIEDEGLAGKPAPDTFLEAARRLGVDASRAVVVEDATSGVAAGAAGGFGLVIGVARHDDPEELLAAGAHVVVADLAEVTVT</sequence>
<evidence type="ECO:0000313" key="2">
    <source>
        <dbReference type="EMBL" id="WCO65796.1"/>
    </source>
</evidence>
<dbReference type="PANTHER" id="PTHR43481">
    <property type="entry name" value="FRUCTOSE-1-PHOSPHATE PHOSPHATASE"/>
    <property type="match status" value="1"/>
</dbReference>
<dbReference type="InterPro" id="IPR051806">
    <property type="entry name" value="HAD-like_SPP"/>
</dbReference>
<protein>
    <submittedName>
        <fullName evidence="2">Beta-phosphoglucomutase family hydrolase</fullName>
    </submittedName>
</protein>
<reference evidence="2" key="1">
    <citation type="submission" date="2023-01" db="EMBL/GenBank/DDBJ databases">
        <title>The diversity of Class Acidimicrobiia in South China Sea sediment environments and the proposal of Iamia marina sp. nov., a novel species of the genus Iamia.</title>
        <authorList>
            <person name="He Y."/>
            <person name="Tian X."/>
        </authorList>
    </citation>
    <scope>NUCLEOTIDE SEQUENCE</scope>
    <source>
        <strain evidence="2">DSM 19957</strain>
    </source>
</reference>
<comment type="similarity">
    <text evidence="1">Belongs to the HAD-like hydrolase superfamily. CbbY/CbbZ/Gph/YieH family.</text>
</comment>
<evidence type="ECO:0000256" key="1">
    <source>
        <dbReference type="ARBA" id="ARBA00006171"/>
    </source>
</evidence>
<dbReference type="NCBIfam" id="TIGR02009">
    <property type="entry name" value="PGMB-YQAB-SF"/>
    <property type="match status" value="1"/>
</dbReference>
<dbReference type="InterPro" id="IPR023214">
    <property type="entry name" value="HAD_sf"/>
</dbReference>
<dbReference type="KEGG" id="ima:PO878_14935"/>
<organism evidence="2 3">
    <name type="scientific">Iamia majanohamensis</name>
    <dbReference type="NCBI Taxonomy" id="467976"/>
    <lineage>
        <taxon>Bacteria</taxon>
        <taxon>Bacillati</taxon>
        <taxon>Actinomycetota</taxon>
        <taxon>Acidimicrobiia</taxon>
        <taxon>Acidimicrobiales</taxon>
        <taxon>Iamiaceae</taxon>
        <taxon>Iamia</taxon>
    </lineage>
</organism>
<dbReference type="InterPro" id="IPR006439">
    <property type="entry name" value="HAD-SF_hydro_IA"/>
</dbReference>
<dbReference type="Proteomes" id="UP001216390">
    <property type="component" value="Chromosome"/>
</dbReference>
<evidence type="ECO:0000313" key="3">
    <source>
        <dbReference type="Proteomes" id="UP001216390"/>
    </source>
</evidence>
<keyword evidence="3" id="KW-1185">Reference proteome</keyword>
<proteinExistence type="inferred from homology"/>
<dbReference type="GO" id="GO:0050308">
    <property type="term" value="F:sugar-phosphatase activity"/>
    <property type="evidence" value="ECO:0007669"/>
    <property type="project" value="TreeGrafter"/>
</dbReference>
<accession>A0AAF0BR16</accession>
<gene>
    <name evidence="2" type="ORF">PO878_14935</name>
</gene>
<dbReference type="NCBIfam" id="TIGR01509">
    <property type="entry name" value="HAD-SF-IA-v3"/>
    <property type="match status" value="1"/>
</dbReference>
<keyword evidence="2" id="KW-0378">Hydrolase</keyword>
<dbReference type="SFLD" id="SFLDS00003">
    <property type="entry name" value="Haloacid_Dehalogenase"/>
    <property type="match status" value="1"/>
</dbReference>
<dbReference type="AlphaFoldDB" id="A0AAF0BR16"/>
<dbReference type="Gene3D" id="1.10.150.240">
    <property type="entry name" value="Putative phosphatase, domain 2"/>
    <property type="match status" value="1"/>
</dbReference>
<dbReference type="PANTHER" id="PTHR43481:SF4">
    <property type="entry name" value="GLYCEROL-1-PHOSPHATE PHOSPHOHYDROLASE 1-RELATED"/>
    <property type="match status" value="1"/>
</dbReference>
<dbReference type="RefSeq" id="WP_272735322.1">
    <property type="nucleotide sequence ID" value="NZ_CP116942.1"/>
</dbReference>
<dbReference type="Gene3D" id="3.40.50.1000">
    <property type="entry name" value="HAD superfamily/HAD-like"/>
    <property type="match status" value="1"/>
</dbReference>
<dbReference type="InterPro" id="IPR010976">
    <property type="entry name" value="B-phosphoglucomutase_hydrolase"/>
</dbReference>
<dbReference type="EMBL" id="CP116942">
    <property type="protein sequence ID" value="WCO65796.1"/>
    <property type="molecule type" value="Genomic_DNA"/>
</dbReference>
<dbReference type="Pfam" id="PF00702">
    <property type="entry name" value="Hydrolase"/>
    <property type="match status" value="1"/>
</dbReference>
<dbReference type="InterPro" id="IPR036412">
    <property type="entry name" value="HAD-like_sf"/>
</dbReference>
<dbReference type="SUPFAM" id="SSF56784">
    <property type="entry name" value="HAD-like"/>
    <property type="match status" value="1"/>
</dbReference>
<name>A0AAF0BR16_9ACTN</name>
<dbReference type="InterPro" id="IPR023198">
    <property type="entry name" value="PGP-like_dom2"/>
</dbReference>